<feature type="region of interest" description="Disordered" evidence="4">
    <location>
        <begin position="387"/>
        <end position="469"/>
    </location>
</feature>
<gene>
    <name evidence="5" type="ORF">DEO72_LG9g2993</name>
</gene>
<evidence type="ECO:0000313" key="6">
    <source>
        <dbReference type="Proteomes" id="UP000501690"/>
    </source>
</evidence>
<keyword evidence="6" id="KW-1185">Reference proteome</keyword>
<dbReference type="GO" id="GO:0005516">
    <property type="term" value="F:calmodulin binding"/>
    <property type="evidence" value="ECO:0007669"/>
    <property type="project" value="UniProtKB-KW"/>
</dbReference>
<dbReference type="OrthoDB" id="1923765at2759"/>
<dbReference type="InterPro" id="IPR000048">
    <property type="entry name" value="IQ_motif_EF-hand-BS"/>
</dbReference>
<dbReference type="Gramene" id="Vigun07g204400.1.v1.2">
    <property type="protein sequence ID" value="Vigun07g204400.1.v1.2"/>
    <property type="gene ID" value="Vigun07g204400.v1.2"/>
</dbReference>
<dbReference type="Gene3D" id="1.20.5.1190">
    <property type="entry name" value="iswi atpase"/>
    <property type="match status" value="1"/>
</dbReference>
<feature type="compositionally biased region" description="Polar residues" evidence="4">
    <location>
        <begin position="417"/>
        <end position="429"/>
    </location>
</feature>
<evidence type="ECO:0000256" key="1">
    <source>
        <dbReference type="ARBA" id="ARBA00022860"/>
    </source>
</evidence>
<keyword evidence="3" id="KW-0175">Coiled coil</keyword>
<evidence type="ECO:0000256" key="4">
    <source>
        <dbReference type="SAM" id="MobiDB-lite"/>
    </source>
</evidence>
<reference evidence="5 6" key="1">
    <citation type="submission" date="2019-04" db="EMBL/GenBank/DDBJ databases">
        <title>An improved genome assembly and genetic linkage map for asparagus bean, Vigna unguiculata ssp. sesquipedialis.</title>
        <authorList>
            <person name="Xia Q."/>
            <person name="Zhang R."/>
            <person name="Dong Y."/>
        </authorList>
    </citation>
    <scope>NUCLEOTIDE SEQUENCE [LARGE SCALE GENOMIC DNA]</scope>
    <source>
        <tissue evidence="5">Leaf</tissue>
    </source>
</reference>
<evidence type="ECO:0000313" key="5">
    <source>
        <dbReference type="EMBL" id="QCE07970.1"/>
    </source>
</evidence>
<feature type="compositionally biased region" description="Basic residues" evidence="4">
    <location>
        <begin position="25"/>
        <end position="36"/>
    </location>
</feature>
<proteinExistence type="inferred from homology"/>
<dbReference type="AlphaFoldDB" id="A0A4D6N2E4"/>
<keyword evidence="1" id="KW-0112">Calmodulin-binding</keyword>
<feature type="coiled-coil region" evidence="3">
    <location>
        <begin position="181"/>
        <end position="240"/>
    </location>
</feature>
<dbReference type="PROSITE" id="PS50096">
    <property type="entry name" value="IQ"/>
    <property type="match status" value="1"/>
</dbReference>
<dbReference type="PANTHER" id="PTHR32295">
    <property type="entry name" value="IQ-DOMAIN 5-RELATED"/>
    <property type="match status" value="1"/>
</dbReference>
<comment type="similarity">
    <text evidence="2">Belongs to the IQD family.</text>
</comment>
<dbReference type="Gramene" id="Vigun07g204400.2.v1.2">
    <property type="protein sequence ID" value="Vigun07g204400.2.v1.2"/>
    <property type="gene ID" value="Vigun07g204400.v1.2"/>
</dbReference>
<accession>A0A4D6N2E4</accession>
<protein>
    <recommendedName>
        <fullName evidence="7">DUF4005 domain-containing protein</fullName>
    </recommendedName>
</protein>
<evidence type="ECO:0008006" key="7">
    <source>
        <dbReference type="Google" id="ProtNLM"/>
    </source>
</evidence>
<feature type="compositionally biased region" description="Polar residues" evidence="4">
    <location>
        <begin position="326"/>
        <end position="342"/>
    </location>
</feature>
<feature type="region of interest" description="Disordered" evidence="4">
    <location>
        <begin position="18"/>
        <end position="78"/>
    </location>
</feature>
<dbReference type="SMART" id="SM00015">
    <property type="entry name" value="IQ"/>
    <property type="match status" value="1"/>
</dbReference>
<dbReference type="Pfam" id="PF00612">
    <property type="entry name" value="IQ"/>
    <property type="match status" value="1"/>
</dbReference>
<sequence length="469" mass="51972">MGRKGWFYSVKKVFFSDSKKEQKHSPHHQQQHHPKPPKLGCFGAYHPDDLEGAPVAVVPSLPPRKEETSPKSVPENEQNNQAFSLVLATAVATGAAVAAAAEVSRLSNASRKSVISNEDMAATKIQTAYRGYLARRSLRGLRGLARLRTLVQGQSVQRQAATTLQCMQTLSRLQSQIRARKVRMSEENQTLNRQLMQKREREFDKLQANQIGEKWDDSSKSKEEVEAKLLQRQIAAMRREKAMAYASTHQQTWRNSAKSATNATFMDPNNPHWGWNWLERWMATRPWEDQNTTYHIGHASAKSAAKNTMSVGEITKLYSLRDQNNDVKSPSATKKATRTGSMESPPKRTGRASLSNGTRPKVSTGSWGGDADSKSMFNKVHENNRRHSIGVSPLNDDEIHSSSSPSTQVAKAKPSSKGRSASQRNTTPENAAASAPLKKRLSFPASPTGARRHSVSTRPGNVVSSSNRK</sequence>
<dbReference type="Gramene" id="Vigun07g204400.3.v1.2">
    <property type="protein sequence ID" value="Vigun07g204400.3.v1.2"/>
    <property type="gene ID" value="Vigun07g204400.v1.2"/>
</dbReference>
<feature type="compositionally biased region" description="Polar residues" evidence="4">
    <location>
        <begin position="352"/>
        <end position="365"/>
    </location>
</feature>
<name>A0A4D6N2E4_VIGUN</name>
<evidence type="ECO:0000256" key="2">
    <source>
        <dbReference type="ARBA" id="ARBA00024341"/>
    </source>
</evidence>
<dbReference type="CDD" id="cd23767">
    <property type="entry name" value="IQCD"/>
    <property type="match status" value="1"/>
</dbReference>
<feature type="compositionally biased region" description="Polar residues" evidence="4">
    <location>
        <begin position="456"/>
        <end position="469"/>
    </location>
</feature>
<dbReference type="EMBL" id="CP039353">
    <property type="protein sequence ID" value="QCE07970.1"/>
    <property type="molecule type" value="Genomic_DNA"/>
</dbReference>
<dbReference type="Proteomes" id="UP000501690">
    <property type="component" value="Linkage Group LG9"/>
</dbReference>
<feature type="region of interest" description="Disordered" evidence="4">
    <location>
        <begin position="322"/>
        <end position="375"/>
    </location>
</feature>
<organism evidence="5 6">
    <name type="scientific">Vigna unguiculata</name>
    <name type="common">Cowpea</name>
    <dbReference type="NCBI Taxonomy" id="3917"/>
    <lineage>
        <taxon>Eukaryota</taxon>
        <taxon>Viridiplantae</taxon>
        <taxon>Streptophyta</taxon>
        <taxon>Embryophyta</taxon>
        <taxon>Tracheophyta</taxon>
        <taxon>Spermatophyta</taxon>
        <taxon>Magnoliopsida</taxon>
        <taxon>eudicotyledons</taxon>
        <taxon>Gunneridae</taxon>
        <taxon>Pentapetalae</taxon>
        <taxon>rosids</taxon>
        <taxon>fabids</taxon>
        <taxon>Fabales</taxon>
        <taxon>Fabaceae</taxon>
        <taxon>Papilionoideae</taxon>
        <taxon>50 kb inversion clade</taxon>
        <taxon>NPAAA clade</taxon>
        <taxon>indigoferoid/millettioid clade</taxon>
        <taxon>Phaseoleae</taxon>
        <taxon>Vigna</taxon>
    </lineage>
</organism>
<evidence type="ECO:0000256" key="3">
    <source>
        <dbReference type="SAM" id="Coils"/>
    </source>
</evidence>
<dbReference type="PANTHER" id="PTHR32295:SF149">
    <property type="entry name" value="IQ CALMODULIN-BINDING MOTIF PROTEIN"/>
    <property type="match status" value="1"/>
</dbReference>